<sequence length="236" mass="26231">MTGAVVLDIEGTTSSTAHVQEVLFPYARERLRKWVADHEDQARDVLRETRERLRLEDAPDDDAAVIRALERWSDEDRKVAPLKTLQGMIWAEGFATGEVTGHVYPDTLDALREWRLRGVPVYVYSSGSVQAQRLWFAHTQFGDLRRWLRGHFDITTAGPKKEANSYRLIAGGVGVPAEEMLFVSDLARELDAARRAKWRTALVNRPEENPGGASGAGPGTEAAHPVFTDLVSVALA</sequence>
<keyword evidence="2 4" id="KW-0378">Hydrolase</keyword>
<dbReference type="EMBL" id="WOFH01000007">
    <property type="protein sequence ID" value="MUN39017.1"/>
    <property type="molecule type" value="Genomic_DNA"/>
</dbReference>
<comment type="subunit">
    <text evidence="4">Monomer.</text>
</comment>
<dbReference type="GO" id="GO:0043874">
    <property type="term" value="F:acireductone synthase activity"/>
    <property type="evidence" value="ECO:0007669"/>
    <property type="project" value="UniProtKB-EC"/>
</dbReference>
<comment type="function">
    <text evidence="4">Bifunctional enzyme that catalyzes the enolization of 2,3-diketo-5-methylthiopentyl-1-phosphate (DK-MTP-1-P) into the intermediate 2-hydroxy-3-keto-5-methylthiopentenyl-1-phosphate (HK-MTPenyl-1-P), which is then dephosphorylated to form the acireductone 1,2-dihydroxy-3-keto-5-methylthiopentene (DHK-MTPene).</text>
</comment>
<evidence type="ECO:0000256" key="1">
    <source>
        <dbReference type="ARBA" id="ARBA00022605"/>
    </source>
</evidence>
<feature type="region of interest" description="Disordered" evidence="5">
    <location>
        <begin position="203"/>
        <end position="223"/>
    </location>
</feature>
<dbReference type="InterPro" id="IPR036412">
    <property type="entry name" value="HAD-like_sf"/>
</dbReference>
<evidence type="ECO:0000256" key="4">
    <source>
        <dbReference type="HAMAP-Rule" id="MF_01681"/>
    </source>
</evidence>
<evidence type="ECO:0000313" key="7">
    <source>
        <dbReference type="Proteomes" id="UP000432015"/>
    </source>
</evidence>
<dbReference type="Gene3D" id="3.40.50.1000">
    <property type="entry name" value="HAD superfamily/HAD-like"/>
    <property type="match status" value="1"/>
</dbReference>
<dbReference type="InterPro" id="IPR023214">
    <property type="entry name" value="HAD_sf"/>
</dbReference>
<dbReference type="EC" id="3.1.3.77" evidence="4"/>
<dbReference type="CDD" id="cd01629">
    <property type="entry name" value="HAD_EP"/>
    <property type="match status" value="1"/>
</dbReference>
<keyword evidence="4" id="KW-0479">Metal-binding</keyword>
<keyword evidence="4" id="KW-0460">Magnesium</keyword>
<dbReference type="InterPro" id="IPR023943">
    <property type="entry name" value="Enolase-ppase_E1"/>
</dbReference>
<dbReference type="PANTHER" id="PTHR20371">
    <property type="entry name" value="ENOLASE-PHOSPHATASE E1"/>
    <property type="match status" value="1"/>
</dbReference>
<comment type="caution">
    <text evidence="6">The sequence shown here is derived from an EMBL/GenBank/DDBJ whole genome shotgun (WGS) entry which is preliminary data.</text>
</comment>
<dbReference type="GO" id="GO:0043716">
    <property type="term" value="F:2-hydroxy-3-keto-5-methylthiopentenyl-1-phosphate phosphatase activity"/>
    <property type="evidence" value="ECO:0007669"/>
    <property type="project" value="UniProtKB-UniRule"/>
</dbReference>
<accession>A0A7K1L3P2</accession>
<keyword evidence="7" id="KW-1185">Reference proteome</keyword>
<dbReference type="PANTHER" id="PTHR20371:SF1">
    <property type="entry name" value="ENOLASE-PHOSPHATASE E1"/>
    <property type="match status" value="1"/>
</dbReference>
<dbReference type="SFLD" id="SFLDG01129">
    <property type="entry name" value="C1.5:_HAD__Beta-PGM__Phosphata"/>
    <property type="match status" value="1"/>
</dbReference>
<comment type="pathway">
    <text evidence="4">Amino-acid biosynthesis; L-methionine biosynthesis via salvage pathway; L-methionine from S-methyl-5-thio-alpha-D-ribose 1-phosphate: step 3/6.</text>
</comment>
<comment type="similarity">
    <text evidence="4">Belongs to the HAD-like hydrolase superfamily. MasA/MtnC family.</text>
</comment>
<dbReference type="UniPathway" id="UPA00904">
    <property type="reaction ID" value="UER00876"/>
</dbReference>
<keyword evidence="3 4" id="KW-0486">Methionine biosynthesis</keyword>
<comment type="pathway">
    <text evidence="4">Amino-acid biosynthesis; L-methionine biosynthesis via salvage pathway; L-methionine from S-methyl-5-thio-alpha-D-ribose 1-phosphate: step 4/6.</text>
</comment>
<dbReference type="PRINTS" id="PR00413">
    <property type="entry name" value="HADHALOGNASE"/>
</dbReference>
<dbReference type="GO" id="GO:0019509">
    <property type="term" value="P:L-methionine salvage from methylthioadenosine"/>
    <property type="evidence" value="ECO:0007669"/>
    <property type="project" value="UniProtKB-UniRule"/>
</dbReference>
<comment type="catalytic activity">
    <reaction evidence="4">
        <text>5-methylsulfanyl-2,3-dioxopentyl phosphate + H2O = 1,2-dihydroxy-5-(methylsulfanyl)pent-1-en-3-one + phosphate</text>
        <dbReference type="Rhea" id="RHEA:21700"/>
        <dbReference type="ChEBI" id="CHEBI:15377"/>
        <dbReference type="ChEBI" id="CHEBI:43474"/>
        <dbReference type="ChEBI" id="CHEBI:49252"/>
        <dbReference type="ChEBI" id="CHEBI:58828"/>
        <dbReference type="EC" id="3.1.3.77"/>
    </reaction>
</comment>
<dbReference type="GO" id="GO:0043715">
    <property type="term" value="F:2,3-diketo-5-methylthiopentyl-1-phosphate enolase activity"/>
    <property type="evidence" value="ECO:0007669"/>
    <property type="project" value="UniProtKB-UniRule"/>
</dbReference>
<proteinExistence type="inferred from homology"/>
<dbReference type="AlphaFoldDB" id="A0A7K1L3P2"/>
<comment type="cofactor">
    <cofactor evidence="4">
        <name>Mg(2+)</name>
        <dbReference type="ChEBI" id="CHEBI:18420"/>
    </cofactor>
    <text evidence="4">Binds 1 Mg(2+) ion per subunit.</text>
</comment>
<dbReference type="Gene3D" id="1.10.720.60">
    <property type="match status" value="1"/>
</dbReference>
<dbReference type="Proteomes" id="UP000432015">
    <property type="component" value="Unassembled WGS sequence"/>
</dbReference>
<dbReference type="InterPro" id="IPR006439">
    <property type="entry name" value="HAD-SF_hydro_IA"/>
</dbReference>
<dbReference type="SFLD" id="SFLDS00003">
    <property type="entry name" value="Haloacid_Dehalogenase"/>
    <property type="match status" value="1"/>
</dbReference>
<dbReference type="GO" id="GO:0000287">
    <property type="term" value="F:magnesium ion binding"/>
    <property type="evidence" value="ECO:0007669"/>
    <property type="project" value="UniProtKB-UniRule"/>
</dbReference>
<gene>
    <name evidence="4 6" type="primary">mtnC</name>
    <name evidence="6" type="ORF">GNZ18_20785</name>
</gene>
<dbReference type="NCBIfam" id="TIGR01691">
    <property type="entry name" value="enolase-ppase"/>
    <property type="match status" value="1"/>
</dbReference>
<keyword evidence="1 4" id="KW-0028">Amino-acid biosynthesis</keyword>
<evidence type="ECO:0000256" key="5">
    <source>
        <dbReference type="SAM" id="MobiDB-lite"/>
    </source>
</evidence>
<reference evidence="6 7" key="1">
    <citation type="submission" date="2019-11" db="EMBL/GenBank/DDBJ databases">
        <authorList>
            <person name="Cao P."/>
        </authorList>
    </citation>
    <scope>NUCLEOTIDE SEQUENCE [LARGE SCALE GENOMIC DNA]</scope>
    <source>
        <strain evidence="6 7">NEAU-AAG5</strain>
    </source>
</reference>
<dbReference type="HAMAP" id="MF_01681">
    <property type="entry name" value="Salvage_MtnC"/>
    <property type="match status" value="1"/>
</dbReference>
<protein>
    <recommendedName>
        <fullName evidence="4">Enolase-phosphatase E1</fullName>
        <ecNumber evidence="4">3.1.3.77</ecNumber>
    </recommendedName>
    <alternativeName>
        <fullName evidence="4">2,3-diketo-5-methylthio-1-phosphopentane phosphatase</fullName>
    </alternativeName>
</protein>
<dbReference type="SUPFAM" id="SSF56784">
    <property type="entry name" value="HAD-like"/>
    <property type="match status" value="1"/>
</dbReference>
<evidence type="ECO:0000313" key="6">
    <source>
        <dbReference type="EMBL" id="MUN39017.1"/>
    </source>
</evidence>
<evidence type="ECO:0000256" key="2">
    <source>
        <dbReference type="ARBA" id="ARBA00022801"/>
    </source>
</evidence>
<evidence type="ECO:0000256" key="3">
    <source>
        <dbReference type="ARBA" id="ARBA00023167"/>
    </source>
</evidence>
<dbReference type="SFLD" id="SFLDG01133">
    <property type="entry name" value="C1.5.4:_Enolase-phosphatase_Li"/>
    <property type="match status" value="1"/>
</dbReference>
<organism evidence="6 7">
    <name type="scientific">Actinomadura litoris</name>
    <dbReference type="NCBI Taxonomy" id="2678616"/>
    <lineage>
        <taxon>Bacteria</taxon>
        <taxon>Bacillati</taxon>
        <taxon>Actinomycetota</taxon>
        <taxon>Actinomycetes</taxon>
        <taxon>Streptosporangiales</taxon>
        <taxon>Thermomonosporaceae</taxon>
        <taxon>Actinomadura</taxon>
    </lineage>
</organism>
<dbReference type="RefSeq" id="WP_156218205.1">
    <property type="nucleotide sequence ID" value="NZ_WOFH01000007.1"/>
</dbReference>
<name>A0A7K1L3P2_9ACTN</name>
<dbReference type="Pfam" id="PF00702">
    <property type="entry name" value="Hydrolase"/>
    <property type="match status" value="1"/>
</dbReference>